<dbReference type="RefSeq" id="WP_109821619.1">
    <property type="nucleotide sequence ID" value="NZ_QGKL01000006.1"/>
</dbReference>
<dbReference type="GO" id="GO:0120147">
    <property type="term" value="F:formylglycine-generating oxidase activity"/>
    <property type="evidence" value="ECO:0007669"/>
    <property type="project" value="TreeGrafter"/>
</dbReference>
<comment type="caution">
    <text evidence="3">The sequence shown here is derived from an EMBL/GenBank/DDBJ whole genome shotgun (WGS) entry which is preliminary data.</text>
</comment>
<feature type="signal peptide" evidence="1">
    <location>
        <begin position="1"/>
        <end position="19"/>
    </location>
</feature>
<dbReference type="InterPro" id="IPR051043">
    <property type="entry name" value="Sulfatase_Mod_Factor_Kinase"/>
</dbReference>
<dbReference type="SUPFAM" id="SSF56436">
    <property type="entry name" value="C-type lectin-like"/>
    <property type="match status" value="1"/>
</dbReference>
<dbReference type="Gene3D" id="3.90.1580.10">
    <property type="entry name" value="paralog of FGE (formylglycine-generating enzyme)"/>
    <property type="match status" value="1"/>
</dbReference>
<dbReference type="EMBL" id="QGKL01000006">
    <property type="protein sequence ID" value="PWQ99353.1"/>
    <property type="molecule type" value="Genomic_DNA"/>
</dbReference>
<evidence type="ECO:0000256" key="1">
    <source>
        <dbReference type="SAM" id="SignalP"/>
    </source>
</evidence>
<keyword evidence="1" id="KW-0732">Signal</keyword>
<evidence type="ECO:0000313" key="4">
    <source>
        <dbReference type="Proteomes" id="UP000245506"/>
    </source>
</evidence>
<name>A0A317CPF9_9GAMM</name>
<dbReference type="PANTHER" id="PTHR23150">
    <property type="entry name" value="SULFATASE MODIFYING FACTOR 1, 2"/>
    <property type="match status" value="1"/>
</dbReference>
<gene>
    <name evidence="3" type="ORF">DKT75_01240</name>
</gene>
<dbReference type="Pfam" id="PF03781">
    <property type="entry name" value="FGE-sulfatase"/>
    <property type="match status" value="1"/>
</dbReference>
<feature type="chain" id="PRO_5016344425" description="Sulfatase-modifying factor enzyme-like domain-containing protein" evidence="1">
    <location>
        <begin position="20"/>
        <end position="279"/>
    </location>
</feature>
<reference evidence="3 4" key="1">
    <citation type="submission" date="2018-05" db="EMBL/GenBank/DDBJ databases">
        <title>Leucothrix arctica sp. nov., isolated from Arctic seawater.</title>
        <authorList>
            <person name="Choi A."/>
            <person name="Baek K."/>
        </authorList>
    </citation>
    <scope>NUCLEOTIDE SEQUENCE [LARGE SCALE GENOMIC DNA]</scope>
    <source>
        <strain evidence="3 4">IMCC9719</strain>
    </source>
</reference>
<evidence type="ECO:0000313" key="3">
    <source>
        <dbReference type="EMBL" id="PWQ99353.1"/>
    </source>
</evidence>
<accession>A0A317CPF9</accession>
<dbReference type="Proteomes" id="UP000245506">
    <property type="component" value="Unassembled WGS sequence"/>
</dbReference>
<feature type="domain" description="Sulfatase-modifying factor enzyme-like" evidence="2">
    <location>
        <begin position="21"/>
        <end position="275"/>
    </location>
</feature>
<dbReference type="OrthoDB" id="9768004at2"/>
<keyword evidence="4" id="KW-1185">Reference proteome</keyword>
<protein>
    <recommendedName>
        <fullName evidence="2">Sulfatase-modifying factor enzyme-like domain-containing protein</fullName>
    </recommendedName>
</protein>
<dbReference type="InterPro" id="IPR016187">
    <property type="entry name" value="CTDL_fold"/>
</dbReference>
<evidence type="ECO:0000259" key="2">
    <source>
        <dbReference type="Pfam" id="PF03781"/>
    </source>
</evidence>
<dbReference type="InterPro" id="IPR005532">
    <property type="entry name" value="SUMF_dom"/>
</dbReference>
<dbReference type="AlphaFoldDB" id="A0A317CPF9"/>
<dbReference type="PANTHER" id="PTHR23150:SF19">
    <property type="entry name" value="FORMYLGLYCINE-GENERATING ENZYME"/>
    <property type="match status" value="1"/>
</dbReference>
<proteinExistence type="predicted"/>
<dbReference type="InterPro" id="IPR042095">
    <property type="entry name" value="SUMF_sf"/>
</dbReference>
<sequence length="279" mass="31310">MKFLFGLILSCIVSQTVSAETPTLINIPSGTFIQGSDDIERETAYALDEAAYGHSSTRQQQWYAGEFPKQQVNTAAYRIIRNLVTMAQYQEFITETKHPAPQISKAQWASYGVNHSYESIQAYQWHDGKYPKEKANHPVVLVNHNDASNYAKWLSKKTGQHWRLPYEVEWEKAARGVNGNYFPWGNTFDATRLNTHDNGKFGTAPVGQFPQGASPFGLQDAAGQVFEWTQSKQGNNRMIVKGGSWDDKGCGVCRPAARHGRPSTLKHTLIGFRLVQTPN</sequence>
<organism evidence="3 4">
    <name type="scientific">Leucothrix arctica</name>
    <dbReference type="NCBI Taxonomy" id="1481894"/>
    <lineage>
        <taxon>Bacteria</taxon>
        <taxon>Pseudomonadati</taxon>
        <taxon>Pseudomonadota</taxon>
        <taxon>Gammaproteobacteria</taxon>
        <taxon>Thiotrichales</taxon>
        <taxon>Thiotrichaceae</taxon>
        <taxon>Leucothrix</taxon>
    </lineage>
</organism>